<dbReference type="Proteomes" id="UP000298458">
    <property type="component" value="Unassembled WGS sequence"/>
</dbReference>
<dbReference type="EMBL" id="RQET01000001">
    <property type="protein sequence ID" value="TGK14148.1"/>
    <property type="molecule type" value="Genomic_DNA"/>
</dbReference>
<comment type="caution">
    <text evidence="2">The sequence shown here is derived from an EMBL/GenBank/DDBJ whole genome shotgun (WGS) entry which is preliminary data.</text>
</comment>
<dbReference type="AlphaFoldDB" id="A0A4R9GK70"/>
<sequence>MVKLLEARKDSGISKERNNLTEGESLTRGWKHEGIRIKENARDAAEGGEAKKQARKQRLLDIEEGIEFAAAVAFQDS</sequence>
<keyword evidence="3" id="KW-1185">Reference proteome</keyword>
<name>A0A4R9GK70_9LEPT</name>
<dbReference type="RefSeq" id="WP_167880128.1">
    <property type="nucleotide sequence ID" value="NZ_RQET01000001.1"/>
</dbReference>
<feature type="compositionally biased region" description="Basic and acidic residues" evidence="1">
    <location>
        <begin position="1"/>
        <end position="19"/>
    </location>
</feature>
<protein>
    <submittedName>
        <fullName evidence="2">Uncharacterized protein</fullName>
    </submittedName>
</protein>
<proteinExistence type="predicted"/>
<evidence type="ECO:0000313" key="2">
    <source>
        <dbReference type="EMBL" id="TGK14148.1"/>
    </source>
</evidence>
<accession>A0A4R9GK70</accession>
<organism evidence="2 3">
    <name type="scientific">Leptospira fletcheri</name>
    <dbReference type="NCBI Taxonomy" id="2484981"/>
    <lineage>
        <taxon>Bacteria</taxon>
        <taxon>Pseudomonadati</taxon>
        <taxon>Spirochaetota</taxon>
        <taxon>Spirochaetia</taxon>
        <taxon>Leptospirales</taxon>
        <taxon>Leptospiraceae</taxon>
        <taxon>Leptospira</taxon>
    </lineage>
</organism>
<evidence type="ECO:0000256" key="1">
    <source>
        <dbReference type="SAM" id="MobiDB-lite"/>
    </source>
</evidence>
<gene>
    <name evidence="2" type="ORF">EHO60_02035</name>
</gene>
<feature type="region of interest" description="Disordered" evidence="1">
    <location>
        <begin position="1"/>
        <end position="20"/>
    </location>
</feature>
<evidence type="ECO:0000313" key="3">
    <source>
        <dbReference type="Proteomes" id="UP000298458"/>
    </source>
</evidence>
<reference evidence="2" key="1">
    <citation type="journal article" date="2019" name="PLoS Negl. Trop. Dis.">
        <title>Revisiting the worldwide diversity of Leptospira species in the environment.</title>
        <authorList>
            <person name="Vincent A.T."/>
            <person name="Schiettekatte O."/>
            <person name="Bourhy P."/>
            <person name="Veyrier F.J."/>
            <person name="Picardeau M."/>
        </authorList>
    </citation>
    <scope>NUCLEOTIDE SEQUENCE [LARGE SCALE GENOMIC DNA]</scope>
    <source>
        <strain evidence="2">SSW15</strain>
    </source>
</reference>